<dbReference type="Gene3D" id="2.130.10.10">
    <property type="entry name" value="YVTN repeat-like/Quinoprotein amine dehydrogenase"/>
    <property type="match status" value="1"/>
</dbReference>
<dbReference type="Proteomes" id="UP000256485">
    <property type="component" value="Unassembled WGS sequence"/>
</dbReference>
<gene>
    <name evidence="2" type="ORF">DFJ64_2331</name>
</gene>
<feature type="chain" id="PRO_5039432099" description="WD40 repeat domain-containing protein" evidence="1">
    <location>
        <begin position="35"/>
        <end position="337"/>
    </location>
</feature>
<organism evidence="2 3">
    <name type="scientific">Thermasporomyces composti</name>
    <dbReference type="NCBI Taxonomy" id="696763"/>
    <lineage>
        <taxon>Bacteria</taxon>
        <taxon>Bacillati</taxon>
        <taxon>Actinomycetota</taxon>
        <taxon>Actinomycetes</taxon>
        <taxon>Propionibacteriales</taxon>
        <taxon>Nocardioidaceae</taxon>
        <taxon>Thermasporomyces</taxon>
    </lineage>
</organism>
<evidence type="ECO:0000256" key="1">
    <source>
        <dbReference type="SAM" id="SignalP"/>
    </source>
</evidence>
<reference evidence="2 3" key="1">
    <citation type="submission" date="2018-08" db="EMBL/GenBank/DDBJ databases">
        <title>Sequencing the genomes of 1000 actinobacteria strains.</title>
        <authorList>
            <person name="Klenk H.-P."/>
        </authorList>
    </citation>
    <scope>NUCLEOTIDE SEQUENCE [LARGE SCALE GENOMIC DNA]</scope>
    <source>
        <strain evidence="2 3">DSM 22891</strain>
    </source>
</reference>
<dbReference type="SUPFAM" id="SSF63829">
    <property type="entry name" value="Calcium-dependent phosphotriesterase"/>
    <property type="match status" value="1"/>
</dbReference>
<keyword evidence="1" id="KW-0732">Signal</keyword>
<comment type="caution">
    <text evidence="2">The sequence shown here is derived from an EMBL/GenBank/DDBJ whole genome shotgun (WGS) entry which is preliminary data.</text>
</comment>
<protein>
    <recommendedName>
        <fullName evidence="4">WD40 repeat domain-containing protein</fullName>
    </recommendedName>
</protein>
<dbReference type="AlphaFoldDB" id="A0A3D9V6C8"/>
<dbReference type="InterPro" id="IPR015943">
    <property type="entry name" value="WD40/YVTN_repeat-like_dom_sf"/>
</dbReference>
<evidence type="ECO:0000313" key="3">
    <source>
        <dbReference type="Proteomes" id="UP000256485"/>
    </source>
</evidence>
<dbReference type="OrthoDB" id="1007317at2"/>
<dbReference type="InterPro" id="IPR045383">
    <property type="entry name" value="DUF6528"/>
</dbReference>
<evidence type="ECO:0000313" key="2">
    <source>
        <dbReference type="EMBL" id="REF36896.1"/>
    </source>
</evidence>
<dbReference type="Pfam" id="PF20138">
    <property type="entry name" value="DUF6528"/>
    <property type="match status" value="1"/>
</dbReference>
<sequence>MGVRFRGHRHRSLRTGLTVVGLAVAMTATGVATASALPPAAGDSAASIVLTEQATDRILVLASDRKSFENAEIQWEWRPSAANGLADLAVDWGVPDEAKLRYRDGKPYLLTTDSWGFVGVIAYPEGTPYWATSVGRGQNPHSIELLPDGNVAIAASTGGWLRIYTASQGPRSSTYIEVDLHDAHGVHWDEERQLLWALGGNDLLAYRLGGMPDAPTLTEVRRTALPTPYGHDLTPVAANPDRLWITTGSQVYQYSINEDTFTQDYRGANQISRSGVKAVGDDAESGQVLTTYIQPGNLCTWCTDTVTLYNRTERLTLHGSQIYKARWWHAPPPEATD</sequence>
<keyword evidence="3" id="KW-1185">Reference proteome</keyword>
<feature type="signal peptide" evidence="1">
    <location>
        <begin position="1"/>
        <end position="34"/>
    </location>
</feature>
<evidence type="ECO:0008006" key="4">
    <source>
        <dbReference type="Google" id="ProtNLM"/>
    </source>
</evidence>
<dbReference type="EMBL" id="QTUC01000001">
    <property type="protein sequence ID" value="REF36896.1"/>
    <property type="molecule type" value="Genomic_DNA"/>
</dbReference>
<accession>A0A3D9V6C8</accession>
<proteinExistence type="predicted"/>
<name>A0A3D9V6C8_THECX</name>